<dbReference type="OrthoDB" id="2731197at2"/>
<reference evidence="3 4" key="1">
    <citation type="journal article" date="2016" name="Genome Announc.">
        <title>Whole-Genome Sequence of Rummeliibacillus stabekisii Strain PP9 Isolated from Antarctic Soil.</title>
        <authorList>
            <person name="da Mota F.F."/>
            <person name="Vollu R.E."/>
            <person name="Jurelevicius D."/>
            <person name="Seldin L."/>
        </authorList>
    </citation>
    <scope>NUCLEOTIDE SEQUENCE [LARGE SCALE GENOMIC DNA]</scope>
    <source>
        <strain evidence="3 4">PP9</strain>
    </source>
</reference>
<evidence type="ECO:0000256" key="1">
    <source>
        <dbReference type="ARBA" id="ARBA00009913"/>
    </source>
</evidence>
<proteinExistence type="inferred from homology"/>
<gene>
    <name evidence="3" type="ORF">ATY39_03480</name>
</gene>
<dbReference type="PROSITE" id="PS51736">
    <property type="entry name" value="RECOMBINASES_3"/>
    <property type="match status" value="1"/>
</dbReference>
<dbReference type="SUPFAM" id="SSF53041">
    <property type="entry name" value="Resolvase-like"/>
    <property type="match status" value="1"/>
</dbReference>
<dbReference type="EMBL" id="CP014806">
    <property type="protein sequence ID" value="AMW98583.1"/>
    <property type="molecule type" value="Genomic_DNA"/>
</dbReference>
<dbReference type="PANTHER" id="PTHR30461">
    <property type="entry name" value="DNA-INVERTASE FROM LAMBDOID PROPHAGE"/>
    <property type="match status" value="1"/>
</dbReference>
<feature type="domain" description="Resolvase/invertase-type recombinase catalytic" evidence="2">
    <location>
        <begin position="6"/>
        <end position="151"/>
    </location>
</feature>
<dbReference type="InterPro" id="IPR036162">
    <property type="entry name" value="Resolvase-like_N_sf"/>
</dbReference>
<dbReference type="CDD" id="cd00338">
    <property type="entry name" value="Ser_Recombinase"/>
    <property type="match status" value="1"/>
</dbReference>
<organism evidence="3 4">
    <name type="scientific">Rummeliibacillus stabekisii</name>
    <dbReference type="NCBI Taxonomy" id="241244"/>
    <lineage>
        <taxon>Bacteria</taxon>
        <taxon>Bacillati</taxon>
        <taxon>Bacillota</taxon>
        <taxon>Bacilli</taxon>
        <taxon>Bacillales</taxon>
        <taxon>Caryophanaceae</taxon>
        <taxon>Rummeliibacillus</taxon>
    </lineage>
</organism>
<evidence type="ECO:0000313" key="4">
    <source>
        <dbReference type="Proteomes" id="UP000076021"/>
    </source>
</evidence>
<dbReference type="GO" id="GO:0003677">
    <property type="term" value="F:DNA binding"/>
    <property type="evidence" value="ECO:0007669"/>
    <property type="project" value="InterPro"/>
</dbReference>
<evidence type="ECO:0000313" key="3">
    <source>
        <dbReference type="EMBL" id="AMW98583.1"/>
    </source>
</evidence>
<dbReference type="Proteomes" id="UP000076021">
    <property type="component" value="Chromosome"/>
</dbReference>
<reference evidence="4" key="2">
    <citation type="submission" date="2016-03" db="EMBL/GenBank/DDBJ databases">
        <authorList>
            <person name="Seldin L."/>
        </authorList>
    </citation>
    <scope>NUCLEOTIDE SEQUENCE [LARGE SCALE GENOMIC DNA]</scope>
    <source>
        <strain evidence="4">PP9</strain>
    </source>
</reference>
<dbReference type="Pfam" id="PF00239">
    <property type="entry name" value="Resolvase"/>
    <property type="match status" value="1"/>
</dbReference>
<dbReference type="InterPro" id="IPR050639">
    <property type="entry name" value="SSR_resolvase"/>
</dbReference>
<dbReference type="InterPro" id="IPR006119">
    <property type="entry name" value="Resolv_N"/>
</dbReference>
<dbReference type="AlphaFoldDB" id="A0A143HA23"/>
<dbReference type="PANTHER" id="PTHR30461:SF26">
    <property type="entry name" value="RESOLVASE HOMOLOG YNEB"/>
    <property type="match status" value="1"/>
</dbReference>
<dbReference type="SMART" id="SM00857">
    <property type="entry name" value="Resolvase"/>
    <property type="match status" value="1"/>
</dbReference>
<dbReference type="RefSeq" id="WP_066785882.1">
    <property type="nucleotide sequence ID" value="NZ_CP014806.1"/>
</dbReference>
<comment type="similarity">
    <text evidence="1">Belongs to the site-specific recombinase resolvase family.</text>
</comment>
<accession>A0A143HA23</accession>
<sequence>MNRGKEAVLYCRVSTEKESQDSSLERQESELKEFAKTKGYNVMSVFKDRHSGYDVEREGLMDLLDYIKEQHITALFVQDETRLGRGNGRMAVLHLLNKMEVTIFTLNNSGNIQLNEMDTMLLEILALVEEYQRKLHNAKIRRGMKRAVQNGYRPENNLKDRGNPEGRERIDAPIEQIIQLRNKGLTFEEITATLNGLGFQLSKATVHRRYKEFEEHNN</sequence>
<dbReference type="STRING" id="241244.ATY39_03480"/>
<evidence type="ECO:0000259" key="2">
    <source>
        <dbReference type="PROSITE" id="PS51736"/>
    </source>
</evidence>
<name>A0A143HA23_9BACL</name>
<dbReference type="Gene3D" id="3.40.50.1390">
    <property type="entry name" value="Resolvase, N-terminal catalytic domain"/>
    <property type="match status" value="1"/>
</dbReference>
<protein>
    <submittedName>
        <fullName evidence="3">Resolvase</fullName>
    </submittedName>
</protein>
<dbReference type="KEGG" id="rst:ATY39_03480"/>
<dbReference type="GO" id="GO:0000150">
    <property type="term" value="F:DNA strand exchange activity"/>
    <property type="evidence" value="ECO:0007669"/>
    <property type="project" value="InterPro"/>
</dbReference>
<keyword evidence="4" id="KW-1185">Reference proteome</keyword>